<dbReference type="AlphaFoldDB" id="A0A845QNZ2"/>
<protein>
    <submittedName>
        <fullName evidence="1">DUF2508 family protein</fullName>
    </submittedName>
</protein>
<comment type="caution">
    <text evidence="1">The sequence shown here is derived from an EMBL/GenBank/DDBJ whole genome shotgun (WGS) entry which is preliminary data.</text>
</comment>
<dbReference type="InterPro" id="IPR019644">
    <property type="entry name" value="DUF2508"/>
</dbReference>
<gene>
    <name evidence="1" type="ORF">D0435_08800</name>
</gene>
<accession>A0A845QNZ2</accession>
<dbReference type="Pfam" id="PF10704">
    <property type="entry name" value="DUF2508"/>
    <property type="match status" value="1"/>
</dbReference>
<organism evidence="1 2">
    <name type="scientific">Anaerotruncus colihominis</name>
    <dbReference type="NCBI Taxonomy" id="169435"/>
    <lineage>
        <taxon>Bacteria</taxon>
        <taxon>Bacillati</taxon>
        <taxon>Bacillota</taxon>
        <taxon>Clostridia</taxon>
        <taxon>Eubacteriales</taxon>
        <taxon>Oscillospiraceae</taxon>
        <taxon>Anaerotruncus</taxon>
    </lineage>
</organism>
<dbReference type="Proteomes" id="UP000446866">
    <property type="component" value="Unassembled WGS sequence"/>
</dbReference>
<dbReference type="EMBL" id="QXWK01000015">
    <property type="protein sequence ID" value="NBH61748.1"/>
    <property type="molecule type" value="Genomic_DNA"/>
</dbReference>
<keyword evidence="2" id="KW-1185">Reference proteome</keyword>
<proteinExistence type="predicted"/>
<reference evidence="1 2" key="1">
    <citation type="submission" date="2018-08" db="EMBL/GenBank/DDBJ databases">
        <title>Murine metabolic-syndrome-specific gut microbial biobank.</title>
        <authorList>
            <person name="Liu C."/>
        </authorList>
    </citation>
    <scope>NUCLEOTIDE SEQUENCE [LARGE SCALE GENOMIC DNA]</scope>
    <source>
        <strain evidence="1 2">28</strain>
    </source>
</reference>
<evidence type="ECO:0000313" key="1">
    <source>
        <dbReference type="EMBL" id="NBH61748.1"/>
    </source>
</evidence>
<sequence length="73" mass="8145">MTTKDVIPLKNKENQILSCIKIARSEMEAATNLFNELTDTAAIDCAAYSLLAATKKYNYFMQIAKEEGLRVQG</sequence>
<name>A0A845QNZ2_9FIRM</name>
<evidence type="ECO:0000313" key="2">
    <source>
        <dbReference type="Proteomes" id="UP000446866"/>
    </source>
</evidence>